<dbReference type="GO" id="GO:0044718">
    <property type="term" value="P:siderophore transmembrane transport"/>
    <property type="evidence" value="ECO:0007669"/>
    <property type="project" value="TreeGrafter"/>
</dbReference>
<keyword evidence="10" id="KW-1185">Reference proteome</keyword>
<dbReference type="Gene3D" id="2.40.170.20">
    <property type="entry name" value="TonB-dependent receptor, beta-barrel domain"/>
    <property type="match status" value="1"/>
</dbReference>
<name>A0A4Q1SC09_9BACT</name>
<keyword evidence="7" id="KW-1133">Transmembrane helix</keyword>
<dbReference type="Pfam" id="PF25183">
    <property type="entry name" value="OMP_b-brl_4"/>
    <property type="match status" value="1"/>
</dbReference>
<evidence type="ECO:0000256" key="2">
    <source>
        <dbReference type="ARBA" id="ARBA00022448"/>
    </source>
</evidence>
<comment type="caution">
    <text evidence="9">The sequence shown here is derived from an EMBL/GenBank/DDBJ whole genome shotgun (WGS) entry which is preliminary data.</text>
</comment>
<dbReference type="InterPro" id="IPR039426">
    <property type="entry name" value="TonB-dep_rcpt-like"/>
</dbReference>
<keyword evidence="5 7" id="KW-0472">Membrane</keyword>
<feature type="transmembrane region" description="Helical" evidence="7">
    <location>
        <begin position="31"/>
        <end position="51"/>
    </location>
</feature>
<evidence type="ECO:0000256" key="3">
    <source>
        <dbReference type="ARBA" id="ARBA00022452"/>
    </source>
</evidence>
<feature type="domain" description="TonB-dependent transporter Oar-like beta-barrel" evidence="8">
    <location>
        <begin position="273"/>
        <end position="1165"/>
    </location>
</feature>
<dbReference type="EMBL" id="SDMK01000003">
    <property type="protein sequence ID" value="RXS94533.1"/>
    <property type="molecule type" value="Genomic_DNA"/>
</dbReference>
<keyword evidence="2" id="KW-0813">Transport</keyword>
<keyword evidence="9" id="KW-0675">Receptor</keyword>
<evidence type="ECO:0000256" key="5">
    <source>
        <dbReference type="ARBA" id="ARBA00023136"/>
    </source>
</evidence>
<accession>A0A4Q1SC09</accession>
<dbReference type="GO" id="GO:0009279">
    <property type="term" value="C:cell outer membrane"/>
    <property type="evidence" value="ECO:0007669"/>
    <property type="project" value="UniProtKB-SubCell"/>
</dbReference>
<dbReference type="Gene3D" id="2.60.40.1120">
    <property type="entry name" value="Carboxypeptidase-like, regulatory domain"/>
    <property type="match status" value="1"/>
</dbReference>
<organism evidence="9 10">
    <name type="scientific">Silvibacterium dinghuense</name>
    <dbReference type="NCBI Taxonomy" id="1560006"/>
    <lineage>
        <taxon>Bacteria</taxon>
        <taxon>Pseudomonadati</taxon>
        <taxon>Acidobacteriota</taxon>
        <taxon>Terriglobia</taxon>
        <taxon>Terriglobales</taxon>
        <taxon>Acidobacteriaceae</taxon>
        <taxon>Silvibacterium</taxon>
    </lineage>
</organism>
<keyword evidence="3" id="KW-1134">Transmembrane beta strand</keyword>
<evidence type="ECO:0000313" key="10">
    <source>
        <dbReference type="Proteomes" id="UP000290253"/>
    </source>
</evidence>
<dbReference type="OrthoDB" id="97893at2"/>
<dbReference type="Proteomes" id="UP000290253">
    <property type="component" value="Unassembled WGS sequence"/>
</dbReference>
<dbReference type="PANTHER" id="PTHR30069">
    <property type="entry name" value="TONB-DEPENDENT OUTER MEMBRANE RECEPTOR"/>
    <property type="match status" value="1"/>
</dbReference>
<protein>
    <submittedName>
        <fullName evidence="9">TonB-dependent receptor</fullName>
    </submittedName>
</protein>
<proteinExistence type="predicted"/>
<dbReference type="Pfam" id="PF13620">
    <property type="entry name" value="CarboxypepD_reg"/>
    <property type="match status" value="1"/>
</dbReference>
<dbReference type="SUPFAM" id="SSF49464">
    <property type="entry name" value="Carboxypeptidase regulatory domain-like"/>
    <property type="match status" value="1"/>
</dbReference>
<evidence type="ECO:0000256" key="7">
    <source>
        <dbReference type="SAM" id="Phobius"/>
    </source>
</evidence>
<dbReference type="SUPFAM" id="SSF56935">
    <property type="entry name" value="Porins"/>
    <property type="match status" value="1"/>
</dbReference>
<evidence type="ECO:0000259" key="8">
    <source>
        <dbReference type="Pfam" id="PF25183"/>
    </source>
</evidence>
<dbReference type="AlphaFoldDB" id="A0A4Q1SC09"/>
<evidence type="ECO:0000256" key="6">
    <source>
        <dbReference type="ARBA" id="ARBA00023237"/>
    </source>
</evidence>
<comment type="subcellular location">
    <subcellularLocation>
        <location evidence="1">Cell outer membrane</location>
        <topology evidence="1">Multi-pass membrane protein</topology>
    </subcellularLocation>
</comment>
<evidence type="ECO:0000256" key="4">
    <source>
        <dbReference type="ARBA" id="ARBA00022692"/>
    </source>
</evidence>
<gene>
    <name evidence="9" type="ORF">ESZ00_15820</name>
</gene>
<reference evidence="9 10" key="1">
    <citation type="journal article" date="2016" name="Int. J. Syst. Evol. Microbiol.">
        <title>Acidipila dinghuensis sp. nov., an acidobacterium isolated from forest soil.</title>
        <authorList>
            <person name="Jiang Y.W."/>
            <person name="Wang J."/>
            <person name="Chen M.H."/>
            <person name="Lv Y.Y."/>
            <person name="Qiu L.H."/>
        </authorList>
    </citation>
    <scope>NUCLEOTIDE SEQUENCE [LARGE SCALE GENOMIC DNA]</scope>
    <source>
        <strain evidence="9 10">DHOF10</strain>
    </source>
</reference>
<dbReference type="InterPro" id="IPR057601">
    <property type="entry name" value="Oar-like_b-barrel"/>
</dbReference>
<sequence>MQMCQSDCGRRSGVCHTQDPFQPEQILGRRLWRMFFLLTFLVFPGCSFFSLHAQSFTAAITGTVTDQSGGAVNGATVMIRNVDTNETRTLSTDASGLYTANQLLPGNYQLSVTMNGYKNFVENGITLTGSQRAEEDVQLQVGTAAQVVQVSSSPIGLDTQTANREVTIESDQLELMPTSFRNPLYAVQSTAGVVSVRTGLNAYMTDQNQNRFSLNGGRDESTSVLVDGASIVAPDLGGAIATPNMDATAEVQVQRTAYDAQFTHTDGGVVSLITKAGSNDFHGSAFEYFRNDHLDANNWDNNHAGVARPLYQRNQFGGSIGGPVWKNKAFFFFAYEGLRQASADSFSGFMPTAAERSGDFSSSGETLYDPFNLDSSGNRVTFASEYGSNAIPSARMDSVGKTIASLFPEPMSQYANNTSYNYYINSEDPSNYDKIDIRGDYVFGPKDSIFARITKAWQHNPAANYFPSVPGFNPNQGENDFRQVILINNTWTPTPDWVINAVVSYGKWTEQDTSPSFGHDPTALGFSSSTTSQWQESDAWPEFSFSNYATLGQNSYADTPHETDGLQINVSRQLSRHSLKFGFLGEIERLYPHNLYSPIFNFTSNMTAGPTPGASGTGTGDAVASLLLGAGSSGNTIYQVELDLQQINWGWYVQDTYRVNDRLTVSAGLRYDLQGPRTERYNRLNNFDPSLTTTDSGTTLTGGLSFLNSSKRGLWDANYLNFDPRISVAYKLTDKLVARAGYGIFNPNTYAYSSDAQDSSDGYSATTTWEATENGNGVTPYNLLANPYPNGQSQPTGSSLGALTDLGDSVNATFRHHPNAYVQDYSLDLQYQLSSAGVLEVGYAGTQGRQLLRGVSENLDQLPAQYLSQGITALTATVANPYASVITDTTSSLYGSTIPYWRTLVKYPQFSSVNQLPDTPGSSSSFNALSVKYNQRMAYGLSALFTYQWSKAIDNTSENNSWEVSDAVRDVFNPKLDRSVSAHDMPQSFAGTLNWDIPVGRGKAFGGDMNRALDAVIGGWKWSTILRFNDGLPIHLTETSSLSDFNYGVARPNITSEKALAKGKGSISGTYFNTAAVSYASSGNSLAIGNAPRYIGSVRYAVTEDEDMAMEKNFALYRNAIFKFRAEAYNIMNTASSFSAPDTNLGDTAFGKSTSTTSVGPRTLQFGARIEF</sequence>
<dbReference type="PANTHER" id="PTHR30069:SF46">
    <property type="entry name" value="OAR PROTEIN"/>
    <property type="match status" value="1"/>
</dbReference>
<dbReference type="InterPro" id="IPR008969">
    <property type="entry name" value="CarboxyPept-like_regulatory"/>
</dbReference>
<keyword evidence="4 7" id="KW-0812">Transmembrane</keyword>
<dbReference type="GO" id="GO:0015344">
    <property type="term" value="F:siderophore uptake transmembrane transporter activity"/>
    <property type="evidence" value="ECO:0007669"/>
    <property type="project" value="TreeGrafter"/>
</dbReference>
<keyword evidence="6" id="KW-0998">Cell outer membrane</keyword>
<evidence type="ECO:0000256" key="1">
    <source>
        <dbReference type="ARBA" id="ARBA00004571"/>
    </source>
</evidence>
<dbReference type="InterPro" id="IPR036942">
    <property type="entry name" value="Beta-barrel_TonB_sf"/>
</dbReference>
<evidence type="ECO:0000313" key="9">
    <source>
        <dbReference type="EMBL" id="RXS94533.1"/>
    </source>
</evidence>